<gene>
    <name evidence="2" type="ORF">VSR33_25135</name>
</gene>
<dbReference type="EMBL" id="JAYMRW010000011">
    <property type="protein sequence ID" value="MEM5450772.1"/>
    <property type="molecule type" value="Genomic_DNA"/>
</dbReference>
<keyword evidence="1" id="KW-0472">Membrane</keyword>
<accession>A0ABU9SIG0</accession>
<feature type="transmembrane region" description="Helical" evidence="1">
    <location>
        <begin position="20"/>
        <end position="39"/>
    </location>
</feature>
<evidence type="ECO:0000256" key="1">
    <source>
        <dbReference type="SAM" id="Phobius"/>
    </source>
</evidence>
<dbReference type="RefSeq" id="WP_406953289.1">
    <property type="nucleotide sequence ID" value="NZ_JAYMRW010000011.1"/>
</dbReference>
<keyword evidence="3" id="KW-1185">Reference proteome</keyword>
<dbReference type="Proteomes" id="UP001390669">
    <property type="component" value="Unassembled WGS sequence"/>
</dbReference>
<proteinExistence type="predicted"/>
<comment type="caution">
    <text evidence="2">The sequence shown here is derived from an EMBL/GenBank/DDBJ whole genome shotgun (WGS) entry which is preliminary data.</text>
</comment>
<sequence length="198" mass="21730">MGRLMVGAGEIGVMHPRTRAVVTALATFGASPCVILGIVKGTTRILAHIHRANDLKVLKGQLAAILRDALPANSPASAFIATEKYIGDTDDGPVQAVMIETLRTILRELHVSLQAECMNRMSAVLSYDGYHLPDESNGFYFEFGEGEIAALTKWAEAYETRFWGRNGVLPMAIRDGINNEDPMDAIARLYRNDFPPLR</sequence>
<keyword evidence="1" id="KW-1133">Transmembrane helix</keyword>
<reference evidence="2 3" key="1">
    <citation type="submission" date="2024-01" db="EMBL/GenBank/DDBJ databases">
        <title>The diversity of rhizobia nodulating Mimosa spp. in eleven states of Brazil covering several biomes is determined by host plant, location, and edaphic factors.</title>
        <authorList>
            <person name="Rouws L."/>
            <person name="Barauna A."/>
            <person name="Beukes C."/>
            <person name="De Faria S.M."/>
            <person name="Gross E."/>
            <person name="Dos Reis Junior F.B."/>
            <person name="Simon M."/>
            <person name="Maluk M."/>
            <person name="Odee D.W."/>
            <person name="Kenicer G."/>
            <person name="Young J.P.W."/>
            <person name="Reis V.M."/>
            <person name="Zilli J."/>
            <person name="James E.K."/>
        </authorList>
    </citation>
    <scope>NUCLEOTIDE SEQUENCE [LARGE SCALE GENOMIC DNA]</scope>
    <source>
        <strain evidence="2 3">JPY164</strain>
    </source>
</reference>
<keyword evidence="1" id="KW-0812">Transmembrane</keyword>
<name>A0ABU9SIG0_9BURK</name>
<protein>
    <submittedName>
        <fullName evidence="2">Uncharacterized protein</fullName>
    </submittedName>
</protein>
<evidence type="ECO:0000313" key="3">
    <source>
        <dbReference type="Proteomes" id="UP001390669"/>
    </source>
</evidence>
<organism evidence="2 3">
    <name type="scientific">Paraburkholderia guartelaensis</name>
    <dbReference type="NCBI Taxonomy" id="2546446"/>
    <lineage>
        <taxon>Bacteria</taxon>
        <taxon>Pseudomonadati</taxon>
        <taxon>Pseudomonadota</taxon>
        <taxon>Betaproteobacteria</taxon>
        <taxon>Burkholderiales</taxon>
        <taxon>Burkholderiaceae</taxon>
        <taxon>Paraburkholderia</taxon>
    </lineage>
</organism>
<evidence type="ECO:0000313" key="2">
    <source>
        <dbReference type="EMBL" id="MEM5450772.1"/>
    </source>
</evidence>